<dbReference type="EMBL" id="MU839013">
    <property type="protein sequence ID" value="KAK1766062.1"/>
    <property type="molecule type" value="Genomic_DNA"/>
</dbReference>
<dbReference type="Proteomes" id="UP001244011">
    <property type="component" value="Unassembled WGS sequence"/>
</dbReference>
<dbReference type="RefSeq" id="XP_060282275.1">
    <property type="nucleotide sequence ID" value="XM_060430063.1"/>
</dbReference>
<dbReference type="PANTHER" id="PTHR10039:SF14">
    <property type="entry name" value="NACHT DOMAIN-CONTAINING PROTEIN"/>
    <property type="match status" value="1"/>
</dbReference>
<dbReference type="AlphaFoldDB" id="A0AAJ0FG01"/>
<protein>
    <recommendedName>
        <fullName evidence="2">Nephrocystin 3-like N-terminal domain-containing protein</fullName>
    </recommendedName>
</protein>
<comment type="caution">
    <text evidence="3">The sequence shown here is derived from an EMBL/GenBank/DDBJ whole genome shotgun (WGS) entry which is preliminary data.</text>
</comment>
<reference evidence="3" key="1">
    <citation type="submission" date="2023-06" db="EMBL/GenBank/DDBJ databases">
        <title>Genome-scale phylogeny and comparative genomics of the fungal order Sordariales.</title>
        <authorList>
            <consortium name="Lawrence Berkeley National Laboratory"/>
            <person name="Hensen N."/>
            <person name="Bonometti L."/>
            <person name="Westerberg I."/>
            <person name="Brannstrom I.O."/>
            <person name="Guillou S."/>
            <person name="Cros-Aarteil S."/>
            <person name="Calhoun S."/>
            <person name="Haridas S."/>
            <person name="Kuo A."/>
            <person name="Mondo S."/>
            <person name="Pangilinan J."/>
            <person name="Riley R."/>
            <person name="Labutti K."/>
            <person name="Andreopoulos B."/>
            <person name="Lipzen A."/>
            <person name="Chen C."/>
            <person name="Yanf M."/>
            <person name="Daum C."/>
            <person name="Ng V."/>
            <person name="Clum A."/>
            <person name="Steindorff A."/>
            <person name="Ohm R."/>
            <person name="Martin F."/>
            <person name="Silar P."/>
            <person name="Natvig D."/>
            <person name="Lalanne C."/>
            <person name="Gautier V."/>
            <person name="Ament-Velasquez S.L."/>
            <person name="Kruys A."/>
            <person name="Hutchinson M.I."/>
            <person name="Powell A.J."/>
            <person name="Barry K."/>
            <person name="Miller A.N."/>
            <person name="Grigoriev I.V."/>
            <person name="Debuchy R."/>
            <person name="Gladieux P."/>
            <person name="Thoren M.H."/>
            <person name="Johannesson H."/>
        </authorList>
    </citation>
    <scope>NUCLEOTIDE SEQUENCE</scope>
    <source>
        <strain evidence="3">8032-3</strain>
    </source>
</reference>
<proteinExistence type="predicted"/>
<gene>
    <name evidence="3" type="ORF">QBC33DRAFT_560494</name>
</gene>
<dbReference type="SUPFAM" id="SSF52540">
    <property type="entry name" value="P-loop containing nucleoside triphosphate hydrolases"/>
    <property type="match status" value="1"/>
</dbReference>
<feature type="domain" description="Nephrocystin 3-like N-terminal" evidence="2">
    <location>
        <begin position="46"/>
        <end position="152"/>
    </location>
</feature>
<sequence>MLIIKGGHESKDDRCLADLRLTDPRHDKTRIERIKGGLLQDLYHGILDNPNFQQWRDRPESGLLWIKGDPGKGKTMLLCSIINELKKSTQPVFLSFFICQGTDSHINSATAVLRGLLYLLIDQQRSLLSHVQSEYDRAGETLFKDANTWDALL</sequence>
<keyword evidence="1" id="KW-0677">Repeat</keyword>
<evidence type="ECO:0000259" key="2">
    <source>
        <dbReference type="Pfam" id="PF24883"/>
    </source>
</evidence>
<dbReference type="PANTHER" id="PTHR10039">
    <property type="entry name" value="AMELOGENIN"/>
    <property type="match status" value="1"/>
</dbReference>
<dbReference type="InterPro" id="IPR027417">
    <property type="entry name" value="P-loop_NTPase"/>
</dbReference>
<name>A0AAJ0FG01_9PEZI</name>
<evidence type="ECO:0000256" key="1">
    <source>
        <dbReference type="ARBA" id="ARBA00022737"/>
    </source>
</evidence>
<keyword evidence="4" id="KW-1185">Reference proteome</keyword>
<organism evidence="3 4">
    <name type="scientific">Phialemonium atrogriseum</name>
    <dbReference type="NCBI Taxonomy" id="1093897"/>
    <lineage>
        <taxon>Eukaryota</taxon>
        <taxon>Fungi</taxon>
        <taxon>Dikarya</taxon>
        <taxon>Ascomycota</taxon>
        <taxon>Pezizomycotina</taxon>
        <taxon>Sordariomycetes</taxon>
        <taxon>Sordariomycetidae</taxon>
        <taxon>Cephalothecales</taxon>
        <taxon>Cephalothecaceae</taxon>
        <taxon>Phialemonium</taxon>
    </lineage>
</organism>
<dbReference type="InterPro" id="IPR056884">
    <property type="entry name" value="NPHP3-like_N"/>
</dbReference>
<dbReference type="GeneID" id="85313250"/>
<dbReference type="Pfam" id="PF24883">
    <property type="entry name" value="NPHP3_N"/>
    <property type="match status" value="1"/>
</dbReference>
<evidence type="ECO:0000313" key="3">
    <source>
        <dbReference type="EMBL" id="KAK1766062.1"/>
    </source>
</evidence>
<accession>A0AAJ0FG01</accession>
<evidence type="ECO:0000313" key="4">
    <source>
        <dbReference type="Proteomes" id="UP001244011"/>
    </source>
</evidence>
<dbReference type="Gene3D" id="3.40.50.300">
    <property type="entry name" value="P-loop containing nucleotide triphosphate hydrolases"/>
    <property type="match status" value="1"/>
</dbReference>